<sequence length="179" mass="20349">MTLQTTRLRLRPFREDDVQAIYDNSAAPEVGLNAGWKPHESLTESYDVLHLMFLDQPTVWAIERRGDGQLMGSIGLIADSARQYGSVRSVGYSLGTAYWGRGYMTEALRAVTEYGFERMSLDLISATCYPDNARSRRVLEKCGFAYEGRLHRAELLWNGEVRDHLLFYLPHEALQANAK</sequence>
<evidence type="ECO:0000313" key="6">
    <source>
        <dbReference type="Proteomes" id="UP000641741"/>
    </source>
</evidence>
<organism evidence="5 6">
    <name type="scientific">Agathobaculum hominis</name>
    <dbReference type="NCBI Taxonomy" id="2763014"/>
    <lineage>
        <taxon>Bacteria</taxon>
        <taxon>Bacillati</taxon>
        <taxon>Bacillota</taxon>
        <taxon>Clostridia</taxon>
        <taxon>Eubacteriales</taxon>
        <taxon>Butyricicoccaceae</taxon>
        <taxon>Agathobaculum</taxon>
    </lineage>
</organism>
<keyword evidence="2" id="KW-0012">Acyltransferase</keyword>
<dbReference type="InterPro" id="IPR000182">
    <property type="entry name" value="GNAT_dom"/>
</dbReference>
<keyword evidence="1" id="KW-0808">Transferase</keyword>
<name>A0ABR7GKR8_9FIRM</name>
<dbReference type="PANTHER" id="PTHR43792">
    <property type="entry name" value="GNAT FAMILY, PUTATIVE (AFU_ORTHOLOGUE AFUA_3G00765)-RELATED-RELATED"/>
    <property type="match status" value="1"/>
</dbReference>
<evidence type="ECO:0000259" key="4">
    <source>
        <dbReference type="PROSITE" id="PS51186"/>
    </source>
</evidence>
<comment type="similarity">
    <text evidence="3">Belongs to the acetyltransferase family. RimJ subfamily.</text>
</comment>
<evidence type="ECO:0000256" key="1">
    <source>
        <dbReference type="ARBA" id="ARBA00022679"/>
    </source>
</evidence>
<evidence type="ECO:0000256" key="2">
    <source>
        <dbReference type="ARBA" id="ARBA00023315"/>
    </source>
</evidence>
<dbReference type="InterPro" id="IPR051531">
    <property type="entry name" value="N-acetyltransferase"/>
</dbReference>
<accession>A0ABR7GKR8</accession>
<dbReference type="SUPFAM" id="SSF55729">
    <property type="entry name" value="Acyl-CoA N-acyltransferases (Nat)"/>
    <property type="match status" value="1"/>
</dbReference>
<dbReference type="PROSITE" id="PS51186">
    <property type="entry name" value="GNAT"/>
    <property type="match status" value="1"/>
</dbReference>
<protein>
    <submittedName>
        <fullName evidence="5">GNAT family N-acetyltransferase</fullName>
    </submittedName>
</protein>
<evidence type="ECO:0000313" key="5">
    <source>
        <dbReference type="EMBL" id="MBC5694909.1"/>
    </source>
</evidence>
<keyword evidence="6" id="KW-1185">Reference proteome</keyword>
<evidence type="ECO:0000256" key="3">
    <source>
        <dbReference type="ARBA" id="ARBA00038502"/>
    </source>
</evidence>
<dbReference type="RefSeq" id="WP_158576987.1">
    <property type="nucleotide sequence ID" value="NZ_JACOPK010000002.1"/>
</dbReference>
<dbReference type="Proteomes" id="UP000641741">
    <property type="component" value="Unassembled WGS sequence"/>
</dbReference>
<comment type="caution">
    <text evidence="5">The sequence shown here is derived from an EMBL/GenBank/DDBJ whole genome shotgun (WGS) entry which is preliminary data.</text>
</comment>
<reference evidence="5 6" key="1">
    <citation type="submission" date="2020-08" db="EMBL/GenBank/DDBJ databases">
        <title>Genome public.</title>
        <authorList>
            <person name="Liu C."/>
            <person name="Sun Q."/>
        </authorList>
    </citation>
    <scope>NUCLEOTIDE SEQUENCE [LARGE SCALE GENOMIC DNA]</scope>
    <source>
        <strain evidence="5 6">M2</strain>
    </source>
</reference>
<feature type="domain" description="N-acetyltransferase" evidence="4">
    <location>
        <begin position="8"/>
        <end position="172"/>
    </location>
</feature>
<dbReference type="EMBL" id="JACOPK010000002">
    <property type="protein sequence ID" value="MBC5694909.1"/>
    <property type="molecule type" value="Genomic_DNA"/>
</dbReference>
<dbReference type="InterPro" id="IPR016181">
    <property type="entry name" value="Acyl_CoA_acyltransferase"/>
</dbReference>
<gene>
    <name evidence="5" type="ORF">H8S02_02945</name>
</gene>
<dbReference type="Gene3D" id="3.40.630.30">
    <property type="match status" value="1"/>
</dbReference>
<proteinExistence type="inferred from homology"/>
<dbReference type="Pfam" id="PF13302">
    <property type="entry name" value="Acetyltransf_3"/>
    <property type="match status" value="1"/>
</dbReference>
<dbReference type="PANTHER" id="PTHR43792:SF8">
    <property type="entry name" value="[RIBOSOMAL PROTEIN US5]-ALANINE N-ACETYLTRANSFERASE"/>
    <property type="match status" value="1"/>
</dbReference>